<name>A0ABT1EE65_9FIRM</name>
<feature type="domain" description="DUF7000" evidence="1">
    <location>
        <begin position="5"/>
        <end position="158"/>
    </location>
</feature>
<evidence type="ECO:0000313" key="3">
    <source>
        <dbReference type="Proteomes" id="UP001523566"/>
    </source>
</evidence>
<comment type="caution">
    <text evidence="2">The sequence shown here is derived from an EMBL/GenBank/DDBJ whole genome shotgun (WGS) entry which is preliminary data.</text>
</comment>
<organism evidence="2 3">
    <name type="scientific">Aequitasia blattaphilus</name>
    <dbReference type="NCBI Taxonomy" id="2949332"/>
    <lineage>
        <taxon>Bacteria</taxon>
        <taxon>Bacillati</taxon>
        <taxon>Bacillota</taxon>
        <taxon>Clostridia</taxon>
        <taxon>Lachnospirales</taxon>
        <taxon>Lachnospiraceae</taxon>
        <taxon>Aequitasia</taxon>
    </lineage>
</organism>
<reference evidence="2 3" key="1">
    <citation type="journal article" date="2022" name="Genome Biol. Evol.">
        <title>Host diet, physiology and behaviors set the stage for Lachnospiraceae cladogenesis.</title>
        <authorList>
            <person name="Vera-Ponce De Leon A."/>
            <person name="Schneider M."/>
            <person name="Jahnes B.C."/>
            <person name="Sadowski V."/>
            <person name="Camuy-Velez L.A."/>
            <person name="Duan J."/>
            <person name="Sabree Z.L."/>
        </authorList>
    </citation>
    <scope>NUCLEOTIDE SEQUENCE [LARGE SCALE GENOMIC DNA]</scope>
    <source>
        <strain evidence="2 3">PAL113</strain>
    </source>
</reference>
<gene>
    <name evidence="2" type="ORF">NK125_11965</name>
</gene>
<dbReference type="EMBL" id="JAMZFW010000018">
    <property type="protein sequence ID" value="MCP1103131.1"/>
    <property type="molecule type" value="Genomic_DNA"/>
</dbReference>
<dbReference type="InterPro" id="IPR054269">
    <property type="entry name" value="DUF7000"/>
</dbReference>
<dbReference type="RefSeq" id="WP_262066917.1">
    <property type="nucleotide sequence ID" value="NZ_JAMXOD010000018.1"/>
</dbReference>
<evidence type="ECO:0000259" key="1">
    <source>
        <dbReference type="Pfam" id="PF22526"/>
    </source>
</evidence>
<sequence length="161" mass="18919">MDKSLNDYVEIYKAELDKGDIQIAYEQLLKYVMALKVHFQKVQPDSYTFGNVYLGFMDYTYFYFFNDFLRSKKLRFGIVLNHPKMQFELWLLGQNAEVQSIYWELLKITKWNAGRTAKPKYAVLEAVLIENPDFNDLDALSDKIGTAAQSIIQEIMPYLQD</sequence>
<dbReference type="Proteomes" id="UP001523566">
    <property type="component" value="Unassembled WGS sequence"/>
</dbReference>
<proteinExistence type="predicted"/>
<evidence type="ECO:0000313" key="2">
    <source>
        <dbReference type="EMBL" id="MCP1103131.1"/>
    </source>
</evidence>
<accession>A0ABT1EE65</accession>
<dbReference type="Pfam" id="PF22526">
    <property type="entry name" value="DUF7000"/>
    <property type="match status" value="1"/>
</dbReference>
<protein>
    <recommendedName>
        <fullName evidence="1">DUF7000 domain-containing protein</fullName>
    </recommendedName>
</protein>
<keyword evidence="3" id="KW-1185">Reference proteome</keyword>